<accession>A0A1E3A7E6</accession>
<organism evidence="2 3">
    <name type="scientific">Eisenbergiella tayi</name>
    <dbReference type="NCBI Taxonomy" id="1432052"/>
    <lineage>
        <taxon>Bacteria</taxon>
        <taxon>Bacillati</taxon>
        <taxon>Bacillota</taxon>
        <taxon>Clostridia</taxon>
        <taxon>Lachnospirales</taxon>
        <taxon>Lachnospiraceae</taxon>
        <taxon>Eisenbergiella</taxon>
    </lineage>
</organism>
<evidence type="ECO:0000313" key="2">
    <source>
        <dbReference type="EMBL" id="ODM04680.1"/>
    </source>
</evidence>
<reference evidence="2 3" key="1">
    <citation type="submission" date="2016-07" db="EMBL/GenBank/DDBJ databases">
        <title>Characterization of isolates of Eisenbergiella tayi derived from blood cultures, using whole genome sequencing.</title>
        <authorList>
            <person name="Burdz T."/>
            <person name="Wiebe D."/>
            <person name="Huynh C."/>
            <person name="Bernard K."/>
        </authorList>
    </citation>
    <scope>NUCLEOTIDE SEQUENCE [LARGE SCALE GENOMIC DNA]</scope>
    <source>
        <strain evidence="2 3">NML 120489</strain>
    </source>
</reference>
<protein>
    <submittedName>
        <fullName evidence="2">Uncharacterized protein</fullName>
    </submittedName>
</protein>
<dbReference type="AlphaFoldDB" id="A0A1E3A7E6"/>
<name>A0A1E3A7E6_9FIRM</name>
<dbReference type="Proteomes" id="UP000095003">
    <property type="component" value="Unassembled WGS sequence"/>
</dbReference>
<sequence length="132" mass="14639">MKKRSLQEELGRLSCVLMSNKSAGSRFAWNPYFPPGVSLPEEEDSEIFSPEEDAADPAVQKTWQEQQAPGTLPGTAAGTKGESRDRIPRPEAVSQRRTVLRKAVVLSEIIGEPVCRKRKRKAYGNQGNRSRG</sequence>
<gene>
    <name evidence="2" type="ORF">BEH84_05742</name>
</gene>
<proteinExistence type="predicted"/>
<dbReference type="RefSeq" id="WP_069159190.1">
    <property type="nucleotide sequence ID" value="NZ_DBFYTC010000213.1"/>
</dbReference>
<comment type="caution">
    <text evidence="2">The sequence shown here is derived from an EMBL/GenBank/DDBJ whole genome shotgun (WGS) entry which is preliminary data.</text>
</comment>
<feature type="compositionally biased region" description="Acidic residues" evidence="1">
    <location>
        <begin position="40"/>
        <end position="55"/>
    </location>
</feature>
<dbReference type="GeneID" id="93300501"/>
<dbReference type="EMBL" id="MCGI01000007">
    <property type="protein sequence ID" value="ODM04680.1"/>
    <property type="molecule type" value="Genomic_DNA"/>
</dbReference>
<evidence type="ECO:0000313" key="3">
    <source>
        <dbReference type="Proteomes" id="UP000095003"/>
    </source>
</evidence>
<feature type="region of interest" description="Disordered" evidence="1">
    <location>
        <begin position="39"/>
        <end position="95"/>
    </location>
</feature>
<evidence type="ECO:0000256" key="1">
    <source>
        <dbReference type="SAM" id="MobiDB-lite"/>
    </source>
</evidence>